<name>A0ABW4NKA0_9LACT</name>
<evidence type="ECO:0000313" key="9">
    <source>
        <dbReference type="EMBL" id="MFD1798669.1"/>
    </source>
</evidence>
<keyword evidence="6 8" id="KW-1133">Transmembrane helix</keyword>
<feature type="transmembrane region" description="Helical" evidence="8">
    <location>
        <begin position="156"/>
        <end position="174"/>
    </location>
</feature>
<evidence type="ECO:0000256" key="5">
    <source>
        <dbReference type="ARBA" id="ARBA00022692"/>
    </source>
</evidence>
<evidence type="ECO:0000256" key="4">
    <source>
        <dbReference type="ARBA" id="ARBA00022475"/>
    </source>
</evidence>
<feature type="transmembrane region" description="Helical" evidence="8">
    <location>
        <begin position="279"/>
        <end position="300"/>
    </location>
</feature>
<feature type="transmembrane region" description="Helical" evidence="8">
    <location>
        <begin position="125"/>
        <end position="144"/>
    </location>
</feature>
<dbReference type="InterPro" id="IPR038770">
    <property type="entry name" value="Na+/solute_symporter_sf"/>
</dbReference>
<keyword evidence="3" id="KW-0813">Transport</keyword>
<feature type="transmembrane region" description="Helical" evidence="8">
    <location>
        <begin position="6"/>
        <end position="25"/>
    </location>
</feature>
<feature type="transmembrane region" description="Helical" evidence="8">
    <location>
        <begin position="219"/>
        <end position="240"/>
    </location>
</feature>
<dbReference type="Pfam" id="PF03547">
    <property type="entry name" value="Mem_trans"/>
    <property type="match status" value="2"/>
</dbReference>
<accession>A0ABW4NKA0</accession>
<comment type="similarity">
    <text evidence="2">Belongs to the auxin efflux carrier (TC 2.A.69) family.</text>
</comment>
<evidence type="ECO:0000256" key="1">
    <source>
        <dbReference type="ARBA" id="ARBA00004651"/>
    </source>
</evidence>
<evidence type="ECO:0000256" key="2">
    <source>
        <dbReference type="ARBA" id="ARBA00010145"/>
    </source>
</evidence>
<evidence type="ECO:0000256" key="7">
    <source>
        <dbReference type="ARBA" id="ARBA00023136"/>
    </source>
</evidence>
<dbReference type="Gene3D" id="1.20.1530.20">
    <property type="match status" value="1"/>
</dbReference>
<gene>
    <name evidence="9" type="ORF">ACFSBK_02190</name>
</gene>
<keyword evidence="7 8" id="KW-0472">Membrane</keyword>
<feature type="transmembrane region" description="Helical" evidence="8">
    <location>
        <begin position="67"/>
        <end position="89"/>
    </location>
</feature>
<feature type="transmembrane region" description="Helical" evidence="8">
    <location>
        <begin position="37"/>
        <end position="55"/>
    </location>
</feature>
<keyword evidence="5 8" id="KW-0812">Transmembrane</keyword>
<keyword evidence="10" id="KW-1185">Reference proteome</keyword>
<protein>
    <submittedName>
        <fullName evidence="9">AEC family transporter</fullName>
    </submittedName>
</protein>
<comment type="subcellular location">
    <subcellularLocation>
        <location evidence="1">Cell membrane</location>
        <topology evidence="1">Multi-pass membrane protein</topology>
    </subcellularLocation>
</comment>
<feature type="transmembrane region" description="Helical" evidence="8">
    <location>
        <begin position="101"/>
        <end position="119"/>
    </location>
</feature>
<dbReference type="EMBL" id="JBHUFF010000008">
    <property type="protein sequence ID" value="MFD1798669.1"/>
    <property type="molecule type" value="Genomic_DNA"/>
</dbReference>
<dbReference type="PANTHER" id="PTHR36838:SF1">
    <property type="entry name" value="SLR1864 PROTEIN"/>
    <property type="match status" value="1"/>
</dbReference>
<proteinExistence type="inferred from homology"/>
<feature type="transmembrane region" description="Helical" evidence="8">
    <location>
        <begin position="186"/>
        <end position="207"/>
    </location>
</feature>
<evidence type="ECO:0000313" key="10">
    <source>
        <dbReference type="Proteomes" id="UP001597285"/>
    </source>
</evidence>
<evidence type="ECO:0000256" key="8">
    <source>
        <dbReference type="SAM" id="Phobius"/>
    </source>
</evidence>
<organism evidence="9 10">
    <name type="scientific">Carnobacterium antarcticum</name>
    <dbReference type="NCBI Taxonomy" id="2126436"/>
    <lineage>
        <taxon>Bacteria</taxon>
        <taxon>Bacillati</taxon>
        <taxon>Bacillota</taxon>
        <taxon>Bacilli</taxon>
        <taxon>Lactobacillales</taxon>
        <taxon>Carnobacteriaceae</taxon>
        <taxon>Carnobacterium</taxon>
    </lineage>
</organism>
<comment type="caution">
    <text evidence="9">The sequence shown here is derived from an EMBL/GenBank/DDBJ whole genome shotgun (WGS) entry which is preliminary data.</text>
</comment>
<dbReference type="RefSeq" id="WP_058919081.1">
    <property type="nucleotide sequence ID" value="NZ_JBHSQC010000015.1"/>
</dbReference>
<evidence type="ECO:0000256" key="6">
    <source>
        <dbReference type="ARBA" id="ARBA00022989"/>
    </source>
</evidence>
<dbReference type="Proteomes" id="UP001597285">
    <property type="component" value="Unassembled WGS sequence"/>
</dbReference>
<keyword evidence="4" id="KW-1003">Cell membrane</keyword>
<sequence>MNVSGIISEQLGIMFLLILFGYLLVKKEVLDTSVTKQIASMLTTYITPTILIMSFQQDYEWAQLKGLFITMGTGFLLIGSRIAVNRLVLKKEERIDRYAAIFSNSAFVGIPLVMAVLGYEGVFYMTAYMTATTLSQWTYGIYTLSGDRNLITPRKAIFNPATIGAIIGLTLYVLQIKLPFVVSEALYTIGNLNTPLAMVLLGSYVARSKLLEVFTSLKAYWVSLLRLVILPIVGLGILWLLPIDDYLILMVLSIASCAPIAVNTALFSQIYGGDYEYGARLVILSTSLSIITMPLILMLSDFVFKL</sequence>
<evidence type="ECO:0000256" key="3">
    <source>
        <dbReference type="ARBA" id="ARBA00022448"/>
    </source>
</evidence>
<reference evidence="10" key="1">
    <citation type="journal article" date="2019" name="Int. J. Syst. Evol. Microbiol.">
        <title>The Global Catalogue of Microorganisms (GCM) 10K type strain sequencing project: providing services to taxonomists for standard genome sequencing and annotation.</title>
        <authorList>
            <consortium name="The Broad Institute Genomics Platform"/>
            <consortium name="The Broad Institute Genome Sequencing Center for Infectious Disease"/>
            <person name="Wu L."/>
            <person name="Ma J."/>
        </authorList>
    </citation>
    <scope>NUCLEOTIDE SEQUENCE [LARGE SCALE GENOMIC DNA]</scope>
    <source>
        <strain evidence="10">KCTC 42143</strain>
    </source>
</reference>
<dbReference type="PANTHER" id="PTHR36838">
    <property type="entry name" value="AUXIN EFFLUX CARRIER FAMILY PROTEIN"/>
    <property type="match status" value="1"/>
</dbReference>
<dbReference type="InterPro" id="IPR004776">
    <property type="entry name" value="Mem_transp_PIN-like"/>
</dbReference>
<feature type="transmembrane region" description="Helical" evidence="8">
    <location>
        <begin position="246"/>
        <end position="267"/>
    </location>
</feature>